<dbReference type="Proteomes" id="UP000601041">
    <property type="component" value="Unassembled WGS sequence"/>
</dbReference>
<comment type="caution">
    <text evidence="2">The sequence shown here is derived from an EMBL/GenBank/DDBJ whole genome shotgun (WGS) entry which is preliminary data.</text>
</comment>
<sequence length="99" mass="11235">MVGTKLPKKFSADIRQKRQHMPRYFFDLANGDGLTRDDMGVTLPMRQDLLLKEVSRILTDVAREELPGVSSGGIRVSVRDERGETILVGSLDFQTRWNT</sequence>
<gene>
    <name evidence="2" type="ORF">RHAB21_02264</name>
</gene>
<accession>A0ABN7JPH4</accession>
<evidence type="ECO:0000259" key="1">
    <source>
        <dbReference type="Pfam" id="PF21834"/>
    </source>
</evidence>
<dbReference type="EMBL" id="CABFWE030000005">
    <property type="protein sequence ID" value="CAD7034465.1"/>
    <property type="molecule type" value="Genomic_DNA"/>
</dbReference>
<dbReference type="Pfam" id="PF21834">
    <property type="entry name" value="DUF6894"/>
    <property type="match status" value="1"/>
</dbReference>
<evidence type="ECO:0000313" key="3">
    <source>
        <dbReference type="Proteomes" id="UP000601041"/>
    </source>
</evidence>
<protein>
    <recommendedName>
        <fullName evidence="1">DUF6894 domain-containing protein</fullName>
    </recommendedName>
</protein>
<organism evidence="2 3">
    <name type="scientific">Pseudorhizobium halotolerans</name>
    <dbReference type="NCBI Taxonomy" id="1233081"/>
    <lineage>
        <taxon>Bacteria</taxon>
        <taxon>Pseudomonadati</taxon>
        <taxon>Pseudomonadota</taxon>
        <taxon>Alphaproteobacteria</taxon>
        <taxon>Hyphomicrobiales</taxon>
        <taxon>Rhizobiaceae</taxon>
        <taxon>Rhizobium/Agrobacterium group</taxon>
        <taxon>Pseudorhizobium</taxon>
    </lineage>
</organism>
<evidence type="ECO:0000313" key="2">
    <source>
        <dbReference type="EMBL" id="CAD7034465.1"/>
    </source>
</evidence>
<proteinExistence type="predicted"/>
<feature type="domain" description="DUF6894" evidence="1">
    <location>
        <begin position="23"/>
        <end position="90"/>
    </location>
</feature>
<name>A0ABN7JPH4_9HYPH</name>
<reference evidence="2 3" key="1">
    <citation type="submission" date="2020-11" db="EMBL/GenBank/DDBJ databases">
        <authorList>
            <person name="Lassalle F."/>
        </authorList>
    </citation>
    <scope>NUCLEOTIDE SEQUENCE [LARGE SCALE GENOMIC DNA]</scope>
    <source>
        <strain evidence="2 3">AB21</strain>
    </source>
</reference>
<keyword evidence="3" id="KW-1185">Reference proteome</keyword>
<dbReference type="InterPro" id="IPR054189">
    <property type="entry name" value="DUF6894"/>
</dbReference>